<dbReference type="Gene3D" id="6.10.140.2220">
    <property type="match status" value="1"/>
</dbReference>
<keyword evidence="2 4" id="KW-0863">Zinc-finger</keyword>
<dbReference type="EMBL" id="JABFUD020000003">
    <property type="protein sequence ID" value="KAI5082222.1"/>
    <property type="molecule type" value="Genomic_DNA"/>
</dbReference>
<keyword evidence="3" id="KW-0862">Zinc</keyword>
<evidence type="ECO:0000313" key="7">
    <source>
        <dbReference type="EMBL" id="KAI5082222.1"/>
    </source>
</evidence>
<dbReference type="Pfam" id="PF23310">
    <property type="entry name" value="TPR_27"/>
    <property type="match status" value="1"/>
</dbReference>
<dbReference type="Pfam" id="PF01753">
    <property type="entry name" value="zf-MYND"/>
    <property type="match status" value="1"/>
</dbReference>
<evidence type="ECO:0000256" key="4">
    <source>
        <dbReference type="PROSITE-ProRule" id="PRU00134"/>
    </source>
</evidence>
<dbReference type="GO" id="GO:0008270">
    <property type="term" value="F:zinc ion binding"/>
    <property type="evidence" value="ECO:0007669"/>
    <property type="project" value="UniProtKB-KW"/>
</dbReference>
<keyword evidence="8" id="KW-1185">Reference proteome</keyword>
<sequence length="460" mass="50107">MRTRASVYPSPTDGITFYIRPRLVSHKRRKLCAQRSETEVQPLPPCSSSSFDKLHDELVVSVMVALSSSATEPADLINAMLICKRFCAAATHRQVLANVSPSALTGSAGKWCDGAHMFLQRCTDSGNVEAAYTLGMIRFYCFNEREAGVALMAQAAMKPHAPALHSLAIIQFNGSGATRKDKNLKNGASLCAKAAALAHVDAMRELGHCLQDGYGVPKNVPEGRRLLLEANAREAAAAVAASPRDFLETALQLAHTTRSRCLHNHHYNPYHQHGLHHRSAVAAIHKLEAAHQAAISAAVAIQTLGQPGVMVARQGTGEQAIAVQAPLSLHRHPVYRLLHGGGCSLLSDFGCNVPPPKIHIANKFLVEWFSSYPPVLGLRLCSHANCGRPETRKHEFRRCSACGTVNYCSRACQALDWKLRHKYHCRPVADWEAEVDDDDDQAADDEDDDVDGNDGVVQNT</sequence>
<accession>A0A9D4ZQN2</accession>
<dbReference type="PROSITE" id="PS50865">
    <property type="entry name" value="ZF_MYND_2"/>
    <property type="match status" value="1"/>
</dbReference>
<dbReference type="SUPFAM" id="SSF144232">
    <property type="entry name" value="HIT/MYND zinc finger-like"/>
    <property type="match status" value="1"/>
</dbReference>
<evidence type="ECO:0000256" key="3">
    <source>
        <dbReference type="ARBA" id="ARBA00022833"/>
    </source>
</evidence>
<proteinExistence type="predicted"/>
<dbReference type="SUPFAM" id="SSF81901">
    <property type="entry name" value="HCP-like"/>
    <property type="match status" value="1"/>
</dbReference>
<dbReference type="InterPro" id="IPR002893">
    <property type="entry name" value="Znf_MYND"/>
</dbReference>
<evidence type="ECO:0000259" key="6">
    <source>
        <dbReference type="PROSITE" id="PS50865"/>
    </source>
</evidence>
<comment type="caution">
    <text evidence="7">The sequence shown here is derived from an EMBL/GenBank/DDBJ whole genome shotgun (WGS) entry which is preliminary data.</text>
</comment>
<feature type="region of interest" description="Disordered" evidence="5">
    <location>
        <begin position="434"/>
        <end position="460"/>
    </location>
</feature>
<gene>
    <name evidence="7" type="ORF">GOP47_0001965</name>
</gene>
<dbReference type="InterPro" id="IPR044508">
    <property type="entry name" value="At5g50450/At1g67340-like"/>
</dbReference>
<dbReference type="InterPro" id="IPR011990">
    <property type="entry name" value="TPR-like_helical_dom_sf"/>
</dbReference>
<dbReference type="FunFam" id="6.10.140.2220:FF:000033">
    <property type="entry name" value="Predicted protein"/>
    <property type="match status" value="1"/>
</dbReference>
<protein>
    <recommendedName>
        <fullName evidence="6">MYND-type domain-containing protein</fullName>
    </recommendedName>
</protein>
<dbReference type="Proteomes" id="UP000886520">
    <property type="component" value="Chromosome 2"/>
</dbReference>
<evidence type="ECO:0000256" key="1">
    <source>
        <dbReference type="ARBA" id="ARBA00022723"/>
    </source>
</evidence>
<evidence type="ECO:0000256" key="5">
    <source>
        <dbReference type="SAM" id="MobiDB-lite"/>
    </source>
</evidence>
<name>A0A9D4ZQN2_ADICA</name>
<dbReference type="OrthoDB" id="1917726at2759"/>
<dbReference type="PANTHER" id="PTHR46758">
    <property type="entry name" value="MYND DOMAIN-CONTAINING"/>
    <property type="match status" value="1"/>
</dbReference>
<reference evidence="7" key="1">
    <citation type="submission" date="2021-01" db="EMBL/GenBank/DDBJ databases">
        <title>Adiantum capillus-veneris genome.</title>
        <authorList>
            <person name="Fang Y."/>
            <person name="Liao Q."/>
        </authorList>
    </citation>
    <scope>NUCLEOTIDE SEQUENCE</scope>
    <source>
        <strain evidence="7">H3</strain>
        <tissue evidence="7">Leaf</tissue>
    </source>
</reference>
<dbReference type="AlphaFoldDB" id="A0A9D4ZQN2"/>
<feature type="compositionally biased region" description="Acidic residues" evidence="5">
    <location>
        <begin position="434"/>
        <end position="452"/>
    </location>
</feature>
<organism evidence="7 8">
    <name type="scientific">Adiantum capillus-veneris</name>
    <name type="common">Maidenhair fern</name>
    <dbReference type="NCBI Taxonomy" id="13818"/>
    <lineage>
        <taxon>Eukaryota</taxon>
        <taxon>Viridiplantae</taxon>
        <taxon>Streptophyta</taxon>
        <taxon>Embryophyta</taxon>
        <taxon>Tracheophyta</taxon>
        <taxon>Polypodiopsida</taxon>
        <taxon>Polypodiidae</taxon>
        <taxon>Polypodiales</taxon>
        <taxon>Pteridineae</taxon>
        <taxon>Pteridaceae</taxon>
        <taxon>Vittarioideae</taxon>
        <taxon>Adiantum</taxon>
    </lineage>
</organism>
<evidence type="ECO:0000256" key="2">
    <source>
        <dbReference type="ARBA" id="ARBA00022771"/>
    </source>
</evidence>
<dbReference type="InterPro" id="IPR057136">
    <property type="entry name" value="At2g35280_TPR_dom"/>
</dbReference>
<keyword evidence="1" id="KW-0479">Metal-binding</keyword>
<dbReference type="Gene3D" id="1.25.40.10">
    <property type="entry name" value="Tetratricopeptide repeat domain"/>
    <property type="match status" value="1"/>
</dbReference>
<evidence type="ECO:0000313" key="8">
    <source>
        <dbReference type="Proteomes" id="UP000886520"/>
    </source>
</evidence>
<dbReference type="PANTHER" id="PTHR46758:SF2">
    <property type="entry name" value="OJ1485_B09.11 PROTEIN"/>
    <property type="match status" value="1"/>
</dbReference>
<feature type="domain" description="MYND-type" evidence="6">
    <location>
        <begin position="383"/>
        <end position="425"/>
    </location>
</feature>